<proteinExistence type="predicted"/>
<protein>
    <submittedName>
        <fullName evidence="2">Uncharacterized protein</fullName>
    </submittedName>
</protein>
<dbReference type="RefSeq" id="WP_353642903.1">
    <property type="nucleotide sequence ID" value="NZ_CP159253.1"/>
</dbReference>
<keyword evidence="1" id="KW-1133">Transmembrane helix</keyword>
<dbReference type="EMBL" id="CP159253">
    <property type="protein sequence ID" value="XCG51825.1"/>
    <property type="molecule type" value="Genomic_DNA"/>
</dbReference>
<keyword evidence="1" id="KW-0472">Membrane</keyword>
<accession>A0AAU8CYE3</accession>
<organism evidence="2">
    <name type="scientific">Mesorhizobium sp. WSM2240</name>
    <dbReference type="NCBI Taxonomy" id="3228851"/>
    <lineage>
        <taxon>Bacteria</taxon>
        <taxon>Pseudomonadati</taxon>
        <taxon>Pseudomonadota</taxon>
        <taxon>Alphaproteobacteria</taxon>
        <taxon>Hyphomicrobiales</taxon>
        <taxon>Phyllobacteriaceae</taxon>
        <taxon>Mesorhizobium</taxon>
    </lineage>
</organism>
<reference evidence="2" key="1">
    <citation type="submission" date="2024-06" db="EMBL/GenBank/DDBJ databases">
        <title>Mesorhizobium karijinii sp. nov., a symbiont of the iconic Swainsona formosa from arid Australia.</title>
        <authorList>
            <person name="Hill Y.J."/>
            <person name="Watkin E.L.J."/>
            <person name="O'Hara G.W."/>
            <person name="Terpolilli J."/>
            <person name="Tye M.L."/>
            <person name="Kohlmeier M.G."/>
        </authorList>
    </citation>
    <scope>NUCLEOTIDE SEQUENCE</scope>
    <source>
        <strain evidence="2">WSM2240</strain>
    </source>
</reference>
<evidence type="ECO:0000313" key="2">
    <source>
        <dbReference type="EMBL" id="XCG51825.1"/>
    </source>
</evidence>
<keyword evidence="1" id="KW-0812">Transmembrane</keyword>
<feature type="transmembrane region" description="Helical" evidence="1">
    <location>
        <begin position="12"/>
        <end position="34"/>
    </location>
</feature>
<evidence type="ECO:0000256" key="1">
    <source>
        <dbReference type="SAM" id="Phobius"/>
    </source>
</evidence>
<name>A0AAU8CYE3_9HYPH</name>
<sequence length="86" mass="9342">MNAEDAEPASLTVVQSVVVMLLAVAMAAGLWATIGVHFPNIWYQMFAALFITSILAPIFSVFLLHDFIPAAPCQQRHQATGLSRIT</sequence>
<dbReference type="AlphaFoldDB" id="A0AAU8CYE3"/>
<feature type="transmembrane region" description="Helical" evidence="1">
    <location>
        <begin position="41"/>
        <end position="64"/>
    </location>
</feature>
<gene>
    <name evidence="2" type="ORF">ABVK50_02755</name>
</gene>